<evidence type="ECO:0000313" key="4">
    <source>
        <dbReference type="Proteomes" id="UP000614490"/>
    </source>
</evidence>
<dbReference type="CDD" id="cd03801">
    <property type="entry name" value="GT4_PimA-like"/>
    <property type="match status" value="1"/>
</dbReference>
<accession>A0A931HY09</accession>
<reference evidence="3 4" key="1">
    <citation type="journal article" date="2005" name="Int. J. Syst. Evol. Microbiol.">
        <title>Halobacillus yeomjeoni sp. nov., isolated from a marine solar saltern in Korea.</title>
        <authorList>
            <person name="Yoon J.H."/>
            <person name="Kang S.J."/>
            <person name="Lee C.H."/>
            <person name="Oh H.W."/>
            <person name="Oh T.K."/>
        </authorList>
    </citation>
    <scope>NUCLEOTIDE SEQUENCE [LARGE SCALE GENOMIC DNA]</scope>
    <source>
        <strain evidence="3 4">KCTC 3957</strain>
    </source>
</reference>
<proteinExistence type="predicted"/>
<dbReference type="PANTHER" id="PTHR46401:SF2">
    <property type="entry name" value="GLYCOSYLTRANSFERASE WBBK-RELATED"/>
    <property type="match status" value="1"/>
</dbReference>
<dbReference type="Pfam" id="PF00534">
    <property type="entry name" value="Glycos_transf_1"/>
    <property type="match status" value="1"/>
</dbReference>
<dbReference type="EMBL" id="JADZSC010000003">
    <property type="protein sequence ID" value="MBH0231514.1"/>
    <property type="molecule type" value="Genomic_DNA"/>
</dbReference>
<dbReference type="RefSeq" id="WP_197318134.1">
    <property type="nucleotide sequence ID" value="NZ_JADZSC010000003.1"/>
</dbReference>
<gene>
    <name evidence="3" type="ORF">H0267_14905</name>
</gene>
<dbReference type="GO" id="GO:0009103">
    <property type="term" value="P:lipopolysaccharide biosynthetic process"/>
    <property type="evidence" value="ECO:0007669"/>
    <property type="project" value="TreeGrafter"/>
</dbReference>
<dbReference type="Gene3D" id="3.40.50.2000">
    <property type="entry name" value="Glycogen Phosphorylase B"/>
    <property type="match status" value="2"/>
</dbReference>
<keyword evidence="1" id="KW-0808">Transferase</keyword>
<dbReference type="Proteomes" id="UP000614490">
    <property type="component" value="Unassembled WGS sequence"/>
</dbReference>
<evidence type="ECO:0000256" key="1">
    <source>
        <dbReference type="ARBA" id="ARBA00022679"/>
    </source>
</evidence>
<comment type="caution">
    <text evidence="3">The sequence shown here is derived from an EMBL/GenBank/DDBJ whole genome shotgun (WGS) entry which is preliminary data.</text>
</comment>
<name>A0A931HY09_9BACI</name>
<dbReference type="SUPFAM" id="SSF53756">
    <property type="entry name" value="UDP-Glycosyltransferase/glycogen phosphorylase"/>
    <property type="match status" value="1"/>
</dbReference>
<dbReference type="GO" id="GO:0016757">
    <property type="term" value="F:glycosyltransferase activity"/>
    <property type="evidence" value="ECO:0007669"/>
    <property type="project" value="InterPro"/>
</dbReference>
<organism evidence="3 4">
    <name type="scientific">Halobacillus yeomjeoni</name>
    <dbReference type="NCBI Taxonomy" id="311194"/>
    <lineage>
        <taxon>Bacteria</taxon>
        <taxon>Bacillati</taxon>
        <taxon>Bacillota</taxon>
        <taxon>Bacilli</taxon>
        <taxon>Bacillales</taxon>
        <taxon>Bacillaceae</taxon>
        <taxon>Halobacillus</taxon>
    </lineage>
</organism>
<dbReference type="PANTHER" id="PTHR46401">
    <property type="entry name" value="GLYCOSYLTRANSFERASE WBBK-RELATED"/>
    <property type="match status" value="1"/>
</dbReference>
<protein>
    <submittedName>
        <fullName evidence="3">Glycosyltransferase family 4 protein</fullName>
    </submittedName>
</protein>
<dbReference type="AlphaFoldDB" id="A0A931HY09"/>
<feature type="domain" description="Glycosyl transferase family 1" evidence="2">
    <location>
        <begin position="197"/>
        <end position="344"/>
    </location>
</feature>
<sequence>MIQELRTKELNKRMKRLPYAMKQKLTKKGDTPKDLHIVYTMTNVSICGGVKVILEHANKLQNPDVKVTLLSHFQKPTWFPIEAEYIQIPFDLELAKGIPDCDLIVATYWDHVQSCIETGIAPVVYFEQGDFHLFEYEAMKPPLKKFVHKQFEIVPYIYTVSNQASQIISKIYGREAEVFPNAVDETIFSVNGDKETGERPYILMVGGGNAAFKGIPTIIDAFTEINKEMEIELYWVTPEPPNEEMKSKVTKIFVAPSQQVIANLYRGAELYVCGSTYESFGLPSLEAMACGCPVVTTDNPGSLEYAVHRKNANVCNMKDAQDMAKKIIEVLSDSQLKEKLITNGLETVQKYNWEKIIGDIQEYYRKVASHEVDGHYNQDEDWDIGVQPDDFLKKEDYKKFIKFLKVTNSDLVKVPVIYKINKVPDIARWEVAACRKKGELGLTDHCFCPVPPLNKLQLHNLPGYGSFLINEYSKALDEFQSLTGDEDDLGKAVTERWVILTLLRLQMKHVAKKRLAKLQRLYPHNADFYLLETLISEEASLKSSNFEMAKILGDATSYPEFFFDVHSFKPD</sequence>
<dbReference type="InterPro" id="IPR001296">
    <property type="entry name" value="Glyco_trans_1"/>
</dbReference>
<evidence type="ECO:0000313" key="3">
    <source>
        <dbReference type="EMBL" id="MBH0231514.1"/>
    </source>
</evidence>
<evidence type="ECO:0000259" key="2">
    <source>
        <dbReference type="Pfam" id="PF00534"/>
    </source>
</evidence>
<keyword evidence="4" id="KW-1185">Reference proteome</keyword>